<sequence length="101" mass="11146">MQEEEKWVHLPPRRSQICCREGGLAGLYALQQVPWARVKRLETREAPAPRGWHHREPLPGSSKDGDQEGGDHVLVAAHSGASAPHGVLEKLVSFEALGPRQ</sequence>
<protein>
    <submittedName>
        <fullName evidence="2">Uncharacterized protein</fullName>
    </submittedName>
</protein>
<evidence type="ECO:0000313" key="3">
    <source>
        <dbReference type="Proteomes" id="UP001266305"/>
    </source>
</evidence>
<evidence type="ECO:0000313" key="2">
    <source>
        <dbReference type="EMBL" id="KAK2112298.1"/>
    </source>
</evidence>
<feature type="region of interest" description="Disordered" evidence="1">
    <location>
        <begin position="43"/>
        <end position="70"/>
    </location>
</feature>
<reference evidence="2 3" key="1">
    <citation type="submission" date="2023-05" db="EMBL/GenBank/DDBJ databases">
        <title>B98-5 Cell Line De Novo Hybrid Assembly: An Optical Mapping Approach.</title>
        <authorList>
            <person name="Kananen K."/>
            <person name="Auerbach J.A."/>
            <person name="Kautto E."/>
            <person name="Blachly J.S."/>
        </authorList>
    </citation>
    <scope>NUCLEOTIDE SEQUENCE [LARGE SCALE GENOMIC DNA]</scope>
    <source>
        <strain evidence="2">B95-8</strain>
        <tissue evidence="2">Cell line</tissue>
    </source>
</reference>
<keyword evidence="3" id="KW-1185">Reference proteome</keyword>
<comment type="caution">
    <text evidence="2">The sequence shown here is derived from an EMBL/GenBank/DDBJ whole genome shotgun (WGS) entry which is preliminary data.</text>
</comment>
<gene>
    <name evidence="2" type="ORF">P7K49_012045</name>
</gene>
<organism evidence="2 3">
    <name type="scientific">Saguinus oedipus</name>
    <name type="common">Cotton-top tamarin</name>
    <name type="synonym">Oedipomidas oedipus</name>
    <dbReference type="NCBI Taxonomy" id="9490"/>
    <lineage>
        <taxon>Eukaryota</taxon>
        <taxon>Metazoa</taxon>
        <taxon>Chordata</taxon>
        <taxon>Craniata</taxon>
        <taxon>Vertebrata</taxon>
        <taxon>Euteleostomi</taxon>
        <taxon>Mammalia</taxon>
        <taxon>Eutheria</taxon>
        <taxon>Euarchontoglires</taxon>
        <taxon>Primates</taxon>
        <taxon>Haplorrhini</taxon>
        <taxon>Platyrrhini</taxon>
        <taxon>Cebidae</taxon>
        <taxon>Callitrichinae</taxon>
        <taxon>Saguinus</taxon>
    </lineage>
</organism>
<dbReference type="EMBL" id="JASSZA010000005">
    <property type="protein sequence ID" value="KAK2112298.1"/>
    <property type="molecule type" value="Genomic_DNA"/>
</dbReference>
<name>A0ABQ9VUS8_SAGOE</name>
<proteinExistence type="predicted"/>
<accession>A0ABQ9VUS8</accession>
<evidence type="ECO:0000256" key="1">
    <source>
        <dbReference type="SAM" id="MobiDB-lite"/>
    </source>
</evidence>
<dbReference type="Proteomes" id="UP001266305">
    <property type="component" value="Unassembled WGS sequence"/>
</dbReference>